<accession>A0ABV1A7Y9</accession>
<protein>
    <submittedName>
        <fullName evidence="1">Uncharacterized protein</fullName>
    </submittedName>
</protein>
<evidence type="ECO:0000313" key="2">
    <source>
        <dbReference type="Proteomes" id="UP001469553"/>
    </source>
</evidence>
<reference evidence="1 2" key="1">
    <citation type="submission" date="2021-06" db="EMBL/GenBank/DDBJ databases">
        <authorList>
            <person name="Palmer J.M."/>
        </authorList>
    </citation>
    <scope>NUCLEOTIDE SEQUENCE [LARGE SCALE GENOMIC DNA]</scope>
    <source>
        <strain evidence="1 2">AS_MEX2019</strain>
        <tissue evidence="1">Muscle</tissue>
    </source>
</reference>
<dbReference type="Proteomes" id="UP001469553">
    <property type="component" value="Unassembled WGS sequence"/>
</dbReference>
<organism evidence="1 2">
    <name type="scientific">Ameca splendens</name>
    <dbReference type="NCBI Taxonomy" id="208324"/>
    <lineage>
        <taxon>Eukaryota</taxon>
        <taxon>Metazoa</taxon>
        <taxon>Chordata</taxon>
        <taxon>Craniata</taxon>
        <taxon>Vertebrata</taxon>
        <taxon>Euteleostomi</taxon>
        <taxon>Actinopterygii</taxon>
        <taxon>Neopterygii</taxon>
        <taxon>Teleostei</taxon>
        <taxon>Neoteleostei</taxon>
        <taxon>Acanthomorphata</taxon>
        <taxon>Ovalentaria</taxon>
        <taxon>Atherinomorphae</taxon>
        <taxon>Cyprinodontiformes</taxon>
        <taxon>Goodeidae</taxon>
        <taxon>Ameca</taxon>
    </lineage>
</organism>
<keyword evidence="2" id="KW-1185">Reference proteome</keyword>
<sequence>MDLSAVRRASILLLNIYEILLPATQLLLPLHPVVNGSSFSFEQSSGTPGFLVFFYSGSPSILPASFISFMDSLQHSNYHPLLSFFRSSLPSLPRQHFLVSALPMLNPFLGSSHCHYHRIAHPSSSLKVRCITPFSFLNYSSFICKSGRCVSTPLSHSGRSYTPTHSIISVRFWSKSFKSSSFIWFLSLLPSPEFDHCVTSPDGCPAKFESSHLRFYQSPFR</sequence>
<dbReference type="EMBL" id="JAHRIP010085632">
    <property type="protein sequence ID" value="MEQ2314668.1"/>
    <property type="molecule type" value="Genomic_DNA"/>
</dbReference>
<proteinExistence type="predicted"/>
<comment type="caution">
    <text evidence="1">The sequence shown here is derived from an EMBL/GenBank/DDBJ whole genome shotgun (WGS) entry which is preliminary data.</text>
</comment>
<name>A0ABV1A7Y9_9TELE</name>
<gene>
    <name evidence="1" type="ORF">AMECASPLE_014561</name>
</gene>
<evidence type="ECO:0000313" key="1">
    <source>
        <dbReference type="EMBL" id="MEQ2314668.1"/>
    </source>
</evidence>